<dbReference type="Pfam" id="PF01535">
    <property type="entry name" value="PPR"/>
    <property type="match status" value="5"/>
</dbReference>
<dbReference type="GO" id="GO:0003723">
    <property type="term" value="F:RNA binding"/>
    <property type="evidence" value="ECO:0007669"/>
    <property type="project" value="InterPro"/>
</dbReference>
<proteinExistence type="predicted"/>
<dbReference type="Gene3D" id="1.25.40.10">
    <property type="entry name" value="Tetratricopeptide repeat domain"/>
    <property type="match status" value="9"/>
</dbReference>
<keyword evidence="4" id="KW-1185">Reference proteome</keyword>
<dbReference type="FunFam" id="1.25.40.10:FF:000031">
    <property type="entry name" value="Pentatricopeptide repeat-containing protein mitochondrial"/>
    <property type="match status" value="1"/>
</dbReference>
<accession>A0A8T2RCY3</accession>
<reference evidence="3" key="1">
    <citation type="submission" date="2021-08" db="EMBL/GenBank/DDBJ databases">
        <title>WGS assembly of Ceratopteris richardii.</title>
        <authorList>
            <person name="Marchant D.B."/>
            <person name="Chen G."/>
            <person name="Jenkins J."/>
            <person name="Shu S."/>
            <person name="Leebens-Mack J."/>
            <person name="Grimwood J."/>
            <person name="Schmutz J."/>
            <person name="Soltis P."/>
            <person name="Soltis D."/>
            <person name="Chen Z.-H."/>
        </authorList>
    </citation>
    <scope>NUCLEOTIDE SEQUENCE</scope>
    <source>
        <strain evidence="3">Whitten #5841</strain>
        <tissue evidence="3">Leaf</tissue>
    </source>
</reference>
<evidence type="ECO:0000256" key="2">
    <source>
        <dbReference type="PROSITE-ProRule" id="PRU00708"/>
    </source>
</evidence>
<sequence>MFQVLNAITCRRLQLRSLEWFTYKKFLHASAPEVIFYNTQKDHEDRKIANCHTSKCSGTPPHSYSEWKTLSLSEALALLEDTRMLPSHDNFLCILLKCKRERSLGHLRRLHHLISDSNTTFEALGNYFVPAFIECGCVQSALEVFDKLHYKNEYSWTSLIQAHTNSGDASLAFKFYARMLEEQVLPNSFTFVVLLRACVHLKCIVKGRELHCEAVKEGYELDQFVASILVDLYAKCGSLSDAQDVFSELKERDTVLWTAMIAGYSEHGFGEDALKCFRQMQDEKIPRDAGTYVCILKACSSLEDIVTGEEIHKEVTVSGFNENPFLGNTLVYFYARVRKHEEAHTVFNRLSSHDVVTWNALLAGYSENKRSEQVLASLDQMRKEGKFSPNAVTLSCSLKACCSGSQAIDIGRGLHSEVLKKGYESEVVVGNTLVDMYSKCGFLTEAMWVFDNLAIQDIISWNTIFSAYAEHGLGMEGMNFYERMKSEHVSPTLITFVSSLKACGLQGLIDAGFILHTDITLYGLEKEIQVGNTLVDLYAKCGWLRESRKAFEDIGIHDVVSWNVLIAGYAERRLGEEVVSCFKAMQQEGVPPDALTYVFILKSCGDANLFEKCQKIHAEIATDGLEVESQVASSMLVLYSKCGMLLEAEEVFKTIPDRDVVCWTALISGHTEYGSGKEAVNYFHKMFMDGVSPNHFTYVYVLKACSKLKNIESCREVHSFIIKKGYEKDPFLCSALVDMYSKAGFLDDAHVLVLHLNVQDVVSWTALISGYAEHGSCEEALSCFEQLQHEGVFPDIILWNAILLVYSEKGEYEVVFGLYSQMQEQGVAPDSAMFVSILKACSGPAALEIGKKLHAIAFRGREEVKNPILMNAFIDMYGRCGSMKDAQQVFDALPVVDITSWNSICSGYARQGEIDLVVRSYHGMVQDGIQPDGFSFLNLLTACTHAGLVHEGCHCFQAMIKEYGIGPNIKHQTCLIDLFGRAGQLDEAVVAVENMPFEPDFVVWSAVLTACRKWGDVDLGRHSFDNALKSEEKNTGAFIMMYNIYSDAQMWAKAMEIHAMRAASWDNLNEATGQVRPGSQRQ</sequence>
<name>A0A8T2RCY3_CERRI</name>
<evidence type="ECO:0000256" key="1">
    <source>
        <dbReference type="ARBA" id="ARBA00022737"/>
    </source>
</evidence>
<evidence type="ECO:0000313" key="3">
    <source>
        <dbReference type="EMBL" id="KAH7293528.1"/>
    </source>
</evidence>
<organism evidence="3 4">
    <name type="scientific">Ceratopteris richardii</name>
    <name type="common">Triangle waterfern</name>
    <dbReference type="NCBI Taxonomy" id="49495"/>
    <lineage>
        <taxon>Eukaryota</taxon>
        <taxon>Viridiplantae</taxon>
        <taxon>Streptophyta</taxon>
        <taxon>Embryophyta</taxon>
        <taxon>Tracheophyta</taxon>
        <taxon>Polypodiopsida</taxon>
        <taxon>Polypodiidae</taxon>
        <taxon>Polypodiales</taxon>
        <taxon>Pteridineae</taxon>
        <taxon>Pteridaceae</taxon>
        <taxon>Parkerioideae</taxon>
        <taxon>Ceratopteris</taxon>
    </lineage>
</organism>
<comment type="caution">
    <text evidence="3">The sequence shown here is derived from an EMBL/GenBank/DDBJ whole genome shotgun (WGS) entry which is preliminary data.</text>
</comment>
<feature type="repeat" description="PPR" evidence="2">
    <location>
        <begin position="152"/>
        <end position="186"/>
    </location>
</feature>
<keyword evidence="1" id="KW-0677">Repeat</keyword>
<feature type="repeat" description="PPR" evidence="2">
    <location>
        <begin position="659"/>
        <end position="693"/>
    </location>
</feature>
<feature type="repeat" description="PPR" evidence="2">
    <location>
        <begin position="354"/>
        <end position="388"/>
    </location>
</feature>
<feature type="repeat" description="PPR" evidence="2">
    <location>
        <begin position="760"/>
        <end position="794"/>
    </location>
</feature>
<dbReference type="InterPro" id="IPR011990">
    <property type="entry name" value="TPR-like_helical_dom_sf"/>
</dbReference>
<feature type="repeat" description="PPR" evidence="2">
    <location>
        <begin position="253"/>
        <end position="287"/>
    </location>
</feature>
<dbReference type="PANTHER" id="PTHR47926">
    <property type="entry name" value="PENTATRICOPEPTIDE REPEAT-CONTAINING PROTEIN"/>
    <property type="match status" value="1"/>
</dbReference>
<protein>
    <recommendedName>
        <fullName evidence="5">Pentatricopeptide repeat-containing protein</fullName>
    </recommendedName>
</protein>
<feature type="repeat" description="PPR" evidence="2">
    <location>
        <begin position="558"/>
        <end position="592"/>
    </location>
</feature>
<dbReference type="FunFam" id="1.25.40.10:FF:000343">
    <property type="entry name" value="Pentatricopeptide repeat-containing protein At3g58590"/>
    <property type="match status" value="1"/>
</dbReference>
<feature type="repeat" description="PPR" evidence="2">
    <location>
        <begin position="897"/>
        <end position="931"/>
    </location>
</feature>
<feature type="repeat" description="PPR" evidence="2">
    <location>
        <begin position="457"/>
        <end position="491"/>
    </location>
</feature>
<dbReference type="Proteomes" id="UP000825935">
    <property type="component" value="Chromosome 28"/>
</dbReference>
<feature type="repeat" description="PPR" evidence="2">
    <location>
        <begin position="795"/>
        <end position="829"/>
    </location>
</feature>
<dbReference type="Pfam" id="PF13812">
    <property type="entry name" value="PPR_3"/>
    <property type="match status" value="2"/>
</dbReference>
<dbReference type="PANTHER" id="PTHR47926:SF382">
    <property type="entry name" value="PENTACOTRIPEPTIDE-REPEAT REGION OF PRORP DOMAIN-CONTAINING PROTEIN"/>
    <property type="match status" value="1"/>
</dbReference>
<dbReference type="GO" id="GO:0009451">
    <property type="term" value="P:RNA modification"/>
    <property type="evidence" value="ECO:0007669"/>
    <property type="project" value="InterPro"/>
</dbReference>
<evidence type="ECO:0008006" key="5">
    <source>
        <dbReference type="Google" id="ProtNLM"/>
    </source>
</evidence>
<dbReference type="InterPro" id="IPR046960">
    <property type="entry name" value="PPR_At4g14850-like_plant"/>
</dbReference>
<dbReference type="NCBIfam" id="TIGR00756">
    <property type="entry name" value="PPR"/>
    <property type="match status" value="8"/>
</dbReference>
<dbReference type="EMBL" id="CM035433">
    <property type="protein sequence ID" value="KAH7293528.1"/>
    <property type="molecule type" value="Genomic_DNA"/>
</dbReference>
<dbReference type="FunFam" id="1.25.40.10:FF:000344">
    <property type="entry name" value="Pentatricopeptide repeat-containing protein"/>
    <property type="match status" value="1"/>
</dbReference>
<dbReference type="Pfam" id="PF13041">
    <property type="entry name" value="PPR_2"/>
    <property type="match status" value="6"/>
</dbReference>
<dbReference type="InterPro" id="IPR002885">
    <property type="entry name" value="PPR_rpt"/>
</dbReference>
<dbReference type="AlphaFoldDB" id="A0A8T2RCY3"/>
<gene>
    <name evidence="3" type="ORF">KP509_28G029300</name>
</gene>
<dbReference type="FunFam" id="1.25.40.10:FF:000090">
    <property type="entry name" value="Pentatricopeptide repeat-containing protein, chloroplastic"/>
    <property type="match status" value="1"/>
</dbReference>
<evidence type="ECO:0000313" key="4">
    <source>
        <dbReference type="Proteomes" id="UP000825935"/>
    </source>
</evidence>
<dbReference type="PROSITE" id="PS51375">
    <property type="entry name" value="PPR"/>
    <property type="match status" value="9"/>
</dbReference>
<dbReference type="OrthoDB" id="185373at2759"/>